<feature type="domain" description="Glycosyl hydrolase family 36 N-terminal" evidence="10">
    <location>
        <begin position="45"/>
        <end position="267"/>
    </location>
</feature>
<proteinExistence type="inferred from homology"/>
<evidence type="ECO:0000256" key="7">
    <source>
        <dbReference type="PIRSR" id="PIRSR005536-2"/>
    </source>
</evidence>
<feature type="active site" description="Nucleophile" evidence="6">
    <location>
        <position position="462"/>
    </location>
</feature>
<evidence type="ECO:0000256" key="2">
    <source>
        <dbReference type="ARBA" id="ARBA00012755"/>
    </source>
</evidence>
<dbReference type="SUPFAM" id="SSF51445">
    <property type="entry name" value="(Trans)glycosidases"/>
    <property type="match status" value="1"/>
</dbReference>
<evidence type="ECO:0000259" key="9">
    <source>
        <dbReference type="Pfam" id="PF16874"/>
    </source>
</evidence>
<dbReference type="GO" id="GO:0004557">
    <property type="term" value="F:alpha-galactosidase activity"/>
    <property type="evidence" value="ECO:0007669"/>
    <property type="project" value="UniProtKB-UniRule"/>
</dbReference>
<evidence type="ECO:0000313" key="11">
    <source>
        <dbReference type="EMBL" id="SHE84347.1"/>
    </source>
</evidence>
<dbReference type="InterPro" id="IPR050985">
    <property type="entry name" value="Alpha-glycosidase_related"/>
</dbReference>
<dbReference type="STRING" id="1121884.SAMN02745131_01211"/>
<organism evidence="11 12">
    <name type="scientific">Flavisolibacter ginsengisoli DSM 18119</name>
    <dbReference type="NCBI Taxonomy" id="1121884"/>
    <lineage>
        <taxon>Bacteria</taxon>
        <taxon>Pseudomonadati</taxon>
        <taxon>Bacteroidota</taxon>
        <taxon>Chitinophagia</taxon>
        <taxon>Chitinophagales</taxon>
        <taxon>Chitinophagaceae</taxon>
        <taxon>Flavisolibacter</taxon>
    </lineage>
</organism>
<name>A0A1M4WT56_9BACT</name>
<keyword evidence="3 5" id="KW-0378">Hydrolase</keyword>
<protein>
    <recommendedName>
        <fullName evidence="2 5">Alpha-galactosidase</fullName>
        <ecNumber evidence="2 5">3.2.1.22</ecNumber>
    </recommendedName>
</protein>
<feature type="chain" id="PRO_5012951362" description="Alpha-galactosidase" evidence="8">
    <location>
        <begin position="21"/>
        <end position="719"/>
    </location>
</feature>
<dbReference type="AlphaFoldDB" id="A0A1M4WT56"/>
<keyword evidence="8" id="KW-0732">Signal</keyword>
<accession>A0A1M4WT56</accession>
<dbReference type="EMBL" id="FQUU01000004">
    <property type="protein sequence ID" value="SHE84347.1"/>
    <property type="molecule type" value="Genomic_DNA"/>
</dbReference>
<evidence type="ECO:0000256" key="4">
    <source>
        <dbReference type="ARBA" id="ARBA00023295"/>
    </source>
</evidence>
<feature type="binding site" evidence="7">
    <location>
        <position position="509"/>
    </location>
    <ligand>
        <name>substrate</name>
    </ligand>
</feature>
<feature type="binding site" evidence="7">
    <location>
        <position position="179"/>
    </location>
    <ligand>
        <name>substrate</name>
    </ligand>
</feature>
<evidence type="ECO:0000256" key="1">
    <source>
        <dbReference type="ARBA" id="ARBA00001255"/>
    </source>
</evidence>
<dbReference type="InterPro" id="IPR031705">
    <property type="entry name" value="Glyco_hydro_36_C"/>
</dbReference>
<dbReference type="RefSeq" id="WP_072834432.1">
    <property type="nucleotide sequence ID" value="NZ_FQUU01000004.1"/>
</dbReference>
<dbReference type="InterPro" id="IPR013785">
    <property type="entry name" value="Aldolase_TIM"/>
</dbReference>
<feature type="domain" description="Glycosyl hydrolase family 36 C-terminal" evidence="9">
    <location>
        <begin position="626"/>
        <end position="704"/>
    </location>
</feature>
<dbReference type="PRINTS" id="PR00743">
    <property type="entry name" value="GLHYDRLASE36"/>
</dbReference>
<evidence type="ECO:0000256" key="5">
    <source>
        <dbReference type="PIRNR" id="PIRNR005536"/>
    </source>
</evidence>
<dbReference type="Pfam" id="PF16874">
    <property type="entry name" value="Glyco_hydro_36C"/>
    <property type="match status" value="1"/>
</dbReference>
<feature type="binding site" evidence="7">
    <location>
        <position position="426"/>
    </location>
    <ligand>
        <name>substrate</name>
    </ligand>
</feature>
<feature type="binding site" evidence="7">
    <location>
        <begin position="460"/>
        <end position="464"/>
    </location>
    <ligand>
        <name>substrate</name>
    </ligand>
</feature>
<feature type="binding site" evidence="7">
    <location>
        <begin position="346"/>
        <end position="347"/>
    </location>
    <ligand>
        <name>substrate</name>
    </ligand>
</feature>
<feature type="active site" description="Proton donor" evidence="6">
    <location>
        <position position="531"/>
    </location>
</feature>
<feature type="binding site" evidence="7">
    <location>
        <position position="531"/>
    </location>
    <ligand>
        <name>substrate</name>
    </ligand>
</feature>
<dbReference type="InterPro" id="IPR013780">
    <property type="entry name" value="Glyco_hydro_b"/>
</dbReference>
<dbReference type="Gene3D" id="3.20.20.70">
    <property type="entry name" value="Aldolase class I"/>
    <property type="match status" value="1"/>
</dbReference>
<evidence type="ECO:0000313" key="12">
    <source>
        <dbReference type="Proteomes" id="UP000184048"/>
    </source>
</evidence>
<dbReference type="PANTHER" id="PTHR43053:SF3">
    <property type="entry name" value="ALPHA-GALACTOSIDASE C-RELATED"/>
    <property type="match status" value="1"/>
</dbReference>
<evidence type="ECO:0000259" key="10">
    <source>
        <dbReference type="Pfam" id="PF16875"/>
    </source>
</evidence>
<keyword evidence="12" id="KW-1185">Reference proteome</keyword>
<dbReference type="InterPro" id="IPR017853">
    <property type="entry name" value="GH"/>
</dbReference>
<evidence type="ECO:0000256" key="6">
    <source>
        <dbReference type="PIRSR" id="PIRSR005536-1"/>
    </source>
</evidence>
<dbReference type="FunFam" id="3.20.20.70:FF:000118">
    <property type="entry name" value="Alpha-galactosidase"/>
    <property type="match status" value="1"/>
</dbReference>
<sequence length="719" mass="82237">MYRSISLLLLIVSFSVRICAQVAPIVIETAKTSIVYKVKKNGRLYQAYLGEKLKDAAEYASLADTRNEAYIGAGMEDLFTPAIQVEHADKNPSLELHFQSVQVKQPDKNTTITSILLIDPKYAFEVRLNFAAFYRENIIKTWTEISNKEKGSVWLQNYASSLLHLDAQQYWLTQFHGDWGMEARMEETQLTAGIKEIDSKLGTRANKFLSPMFLLALNAPAKENTGDLLAGTLAWTGNYNLHFEIDNINSLRILSGINSYASAYELKPGALFVTPVFIFTFSTHGRGEATRNLHQWARHYGIMDGDRPRYTLLNNWEATGFNFTQDTLVKLFDDAAKLGVDLFLLDDGWFGNKYPRTDARAGLGDWQENKQKLPGGIGYLVKEAESKGVKFSIWLEPEMVNPKSELYEQHPEWIIRLPNRDENYQRNQLVLDLSNPRVQDFIFNMVDNMLTSNPHLAYIKWDCNRTMTNSYSNYLGNRQSHLFIDYVNGLYKVLERLHSKHPHLPMMLCSGGGGRTDYGALKYFTEFWPSDNTDGLERVYIQWGYSYFFPALAVANHITSSGKQSLKFRTDVAMMGKLGYDINIKELKPEELEFSKAAVQNYKRISPVIWYGDLYHLVSPYDENRAVLMYVDSTQNKAVVFNYNLNTRFGEQLDEVKLQGLDANKKYKIEEINLMPGSKPVTMYHDKIYSGDYLMKVGLQFNKGRPLALSSIVLQLTAQ</sequence>
<dbReference type="CDD" id="cd14791">
    <property type="entry name" value="GH36"/>
    <property type="match status" value="1"/>
</dbReference>
<dbReference type="GO" id="GO:0016052">
    <property type="term" value="P:carbohydrate catabolic process"/>
    <property type="evidence" value="ECO:0007669"/>
    <property type="project" value="InterPro"/>
</dbReference>
<dbReference type="Gene3D" id="2.60.40.1180">
    <property type="entry name" value="Golgi alpha-mannosidase II"/>
    <property type="match status" value="1"/>
</dbReference>
<dbReference type="InterPro" id="IPR002252">
    <property type="entry name" value="Glyco_hydro_36"/>
</dbReference>
<dbReference type="EC" id="3.2.1.22" evidence="2 5"/>
<dbReference type="Pfam" id="PF16875">
    <property type="entry name" value="Glyco_hydro_36N"/>
    <property type="match status" value="1"/>
</dbReference>
<dbReference type="InterPro" id="IPR038417">
    <property type="entry name" value="Alpga-gal_N_sf"/>
</dbReference>
<evidence type="ECO:0000256" key="3">
    <source>
        <dbReference type="ARBA" id="ARBA00022801"/>
    </source>
</evidence>
<comment type="similarity">
    <text evidence="5">Belongs to the glycosyl hydrolase.</text>
</comment>
<dbReference type="Proteomes" id="UP000184048">
    <property type="component" value="Unassembled WGS sequence"/>
</dbReference>
<reference evidence="11 12" key="1">
    <citation type="submission" date="2016-11" db="EMBL/GenBank/DDBJ databases">
        <authorList>
            <person name="Jaros S."/>
            <person name="Januszkiewicz K."/>
            <person name="Wedrychowicz H."/>
        </authorList>
    </citation>
    <scope>NUCLEOTIDE SEQUENCE [LARGE SCALE GENOMIC DNA]</scope>
    <source>
        <strain evidence="11 12">DSM 18119</strain>
    </source>
</reference>
<gene>
    <name evidence="11" type="ORF">SAMN02745131_01211</name>
</gene>
<dbReference type="InterPro" id="IPR031704">
    <property type="entry name" value="Glyco_hydro_36_N"/>
</dbReference>
<evidence type="ECO:0000256" key="8">
    <source>
        <dbReference type="SAM" id="SignalP"/>
    </source>
</evidence>
<dbReference type="Pfam" id="PF02065">
    <property type="entry name" value="Melibiase"/>
    <property type="match status" value="1"/>
</dbReference>
<feature type="signal peptide" evidence="8">
    <location>
        <begin position="1"/>
        <end position="20"/>
    </location>
</feature>
<dbReference type="PIRSF" id="PIRSF005536">
    <property type="entry name" value="Agal"/>
    <property type="match status" value="1"/>
</dbReference>
<keyword evidence="4 5" id="KW-0326">Glycosidase</keyword>
<comment type="catalytic activity">
    <reaction evidence="1 5">
        <text>Hydrolysis of terminal, non-reducing alpha-D-galactose residues in alpha-D-galactosides, including galactose oligosaccharides, galactomannans and galactolipids.</text>
        <dbReference type="EC" id="3.2.1.22"/>
    </reaction>
</comment>
<dbReference type="PANTHER" id="PTHR43053">
    <property type="entry name" value="GLYCOSIDASE FAMILY 31"/>
    <property type="match status" value="1"/>
</dbReference>
<dbReference type="OrthoDB" id="9758822at2"/>
<dbReference type="Gene3D" id="2.70.98.60">
    <property type="entry name" value="alpha-galactosidase from lactobacil brevis"/>
    <property type="match status" value="1"/>
</dbReference>